<name>A0A0R1Q2X7_9LACO</name>
<dbReference type="InterPro" id="IPR026816">
    <property type="entry name" value="Flavodoxin_dom"/>
</dbReference>
<evidence type="ECO:0000313" key="2">
    <source>
        <dbReference type="EMBL" id="KRL39008.1"/>
    </source>
</evidence>
<gene>
    <name evidence="2" type="ORF">FD20_GL000046</name>
</gene>
<evidence type="ECO:0000259" key="1">
    <source>
        <dbReference type="Pfam" id="PF12724"/>
    </source>
</evidence>
<dbReference type="Proteomes" id="UP000051155">
    <property type="component" value="Unassembled WGS sequence"/>
</dbReference>
<protein>
    <recommendedName>
        <fullName evidence="1">Flavodoxin domain-containing protein</fullName>
    </recommendedName>
</protein>
<dbReference type="PATRIC" id="fig|1423812.3.peg.48"/>
<dbReference type="AlphaFoldDB" id="A0A0R1Q2X7"/>
<evidence type="ECO:0000313" key="3">
    <source>
        <dbReference type="Proteomes" id="UP000051155"/>
    </source>
</evidence>
<dbReference type="STRING" id="1423812.FD20_GL000046"/>
<dbReference type="SUPFAM" id="SSF52218">
    <property type="entry name" value="Flavoproteins"/>
    <property type="match status" value="1"/>
</dbReference>
<reference evidence="2 3" key="1">
    <citation type="journal article" date="2015" name="Genome Announc.">
        <title>Expanding the biotechnology potential of lactobacilli through comparative genomics of 213 strains and associated genera.</title>
        <authorList>
            <person name="Sun Z."/>
            <person name="Harris H.M."/>
            <person name="McCann A."/>
            <person name="Guo C."/>
            <person name="Argimon S."/>
            <person name="Zhang W."/>
            <person name="Yang X."/>
            <person name="Jeffery I.B."/>
            <person name="Cooney J.C."/>
            <person name="Kagawa T.F."/>
            <person name="Liu W."/>
            <person name="Song Y."/>
            <person name="Salvetti E."/>
            <person name="Wrobel A."/>
            <person name="Rasinkangas P."/>
            <person name="Parkhill J."/>
            <person name="Rea M.C."/>
            <person name="O'Sullivan O."/>
            <person name="Ritari J."/>
            <person name="Douillard F.P."/>
            <person name="Paul Ross R."/>
            <person name="Yang R."/>
            <person name="Briner A.E."/>
            <person name="Felis G.E."/>
            <person name="de Vos W.M."/>
            <person name="Barrangou R."/>
            <person name="Klaenhammer T.R."/>
            <person name="Caufield P.W."/>
            <person name="Cui Y."/>
            <person name="Zhang H."/>
            <person name="O'Toole P.W."/>
        </authorList>
    </citation>
    <scope>NUCLEOTIDE SEQUENCE [LARGE SCALE GENOMIC DNA]</scope>
    <source>
        <strain evidence="2 3">DSM 19971</strain>
    </source>
</reference>
<dbReference type="Pfam" id="PF12724">
    <property type="entry name" value="Flavodoxin_5"/>
    <property type="match status" value="1"/>
</dbReference>
<organism evidence="2 3">
    <name type="scientific">Liquorilactobacillus uvarum DSM 19971</name>
    <dbReference type="NCBI Taxonomy" id="1423812"/>
    <lineage>
        <taxon>Bacteria</taxon>
        <taxon>Bacillati</taxon>
        <taxon>Bacillota</taxon>
        <taxon>Bacilli</taxon>
        <taxon>Lactobacillales</taxon>
        <taxon>Lactobacillaceae</taxon>
        <taxon>Liquorilactobacillus</taxon>
    </lineage>
</organism>
<dbReference type="EMBL" id="AZEG01000001">
    <property type="protein sequence ID" value="KRL39008.1"/>
    <property type="molecule type" value="Genomic_DNA"/>
</dbReference>
<feature type="domain" description="Flavodoxin" evidence="1">
    <location>
        <begin position="13"/>
        <end position="151"/>
    </location>
</feature>
<sequence length="184" mass="21502">MEWKERKVTLNKIVIYSSRYGTSAKYAHKIAEQKNYFLCSLDKIVNYTDKCDEIIFIAPIYIGKIFGFNKLIRELRQSNQVKITLIIVGIYDPQRAENNLKIEKMIIKMVEGSSFKLQSIYRLRGQLNIKKLSITHRILINALYTAAKKKGNEDLSENEKDIISAYENQKQVNDDNFNKMLKNI</sequence>
<dbReference type="InterPro" id="IPR029039">
    <property type="entry name" value="Flavoprotein-like_sf"/>
</dbReference>
<dbReference type="OrthoDB" id="2146857at2"/>
<comment type="caution">
    <text evidence="2">The sequence shown here is derived from an EMBL/GenBank/DDBJ whole genome shotgun (WGS) entry which is preliminary data.</text>
</comment>
<keyword evidence="3" id="KW-1185">Reference proteome</keyword>
<proteinExistence type="predicted"/>
<accession>A0A0R1Q2X7</accession>